<reference evidence="3" key="1">
    <citation type="journal article" date="2019" name="Int. J. Syst. Evol. Microbiol.">
        <title>The Global Catalogue of Microorganisms (GCM) 10K type strain sequencing project: providing services to taxonomists for standard genome sequencing and annotation.</title>
        <authorList>
            <consortium name="The Broad Institute Genomics Platform"/>
            <consortium name="The Broad Institute Genome Sequencing Center for Infectious Disease"/>
            <person name="Wu L."/>
            <person name="Ma J."/>
        </authorList>
    </citation>
    <scope>NUCLEOTIDE SEQUENCE [LARGE SCALE GENOMIC DNA]</scope>
    <source>
        <strain evidence="3">CGMCC 1.5362</strain>
    </source>
</reference>
<gene>
    <name evidence="2" type="ORF">GCM10011509_22750</name>
</gene>
<feature type="transmembrane region" description="Helical" evidence="1">
    <location>
        <begin position="270"/>
        <end position="287"/>
    </location>
</feature>
<keyword evidence="3" id="KW-1185">Reference proteome</keyword>
<keyword evidence="1" id="KW-1133">Transmembrane helix</keyword>
<evidence type="ECO:0008006" key="4">
    <source>
        <dbReference type="Google" id="ProtNLM"/>
    </source>
</evidence>
<keyword evidence="1" id="KW-0812">Transmembrane</keyword>
<name>A0ABQ2FAM7_9MICO</name>
<dbReference type="Proteomes" id="UP000662111">
    <property type="component" value="Unassembled WGS sequence"/>
</dbReference>
<accession>A0ABQ2FAM7</accession>
<feature type="transmembrane region" description="Helical" evidence="1">
    <location>
        <begin position="97"/>
        <end position="114"/>
    </location>
</feature>
<evidence type="ECO:0000313" key="2">
    <source>
        <dbReference type="EMBL" id="GGK73588.1"/>
    </source>
</evidence>
<feature type="transmembrane region" description="Helical" evidence="1">
    <location>
        <begin position="355"/>
        <end position="374"/>
    </location>
</feature>
<feature type="transmembrane region" description="Helical" evidence="1">
    <location>
        <begin position="18"/>
        <end position="36"/>
    </location>
</feature>
<protein>
    <recommendedName>
        <fullName evidence="4">Glycosyltransferase RgtA/B/C/D-like domain-containing protein</fullName>
    </recommendedName>
</protein>
<evidence type="ECO:0000256" key="1">
    <source>
        <dbReference type="SAM" id="Phobius"/>
    </source>
</evidence>
<feature type="transmembrane region" description="Helical" evidence="1">
    <location>
        <begin position="120"/>
        <end position="139"/>
    </location>
</feature>
<dbReference type="EMBL" id="BMLB01000004">
    <property type="protein sequence ID" value="GGK73588.1"/>
    <property type="molecule type" value="Genomic_DNA"/>
</dbReference>
<feature type="transmembrane region" description="Helical" evidence="1">
    <location>
        <begin position="409"/>
        <end position="428"/>
    </location>
</feature>
<sequence>MSTGAPTRRAPRPAGRGVLVPLVTVVLAVLAVWRASVGADLSDGTHVVALAMRMAQGDAVLADEMNVQAFGSLPAVPFVWLWLQLVGVEGIVLASRLFYLVLAFGVGALCYRALRVALPPGAALTAAVLMLGPVPYGLLVTSYNTMPVLTLGLAACAGFAALVTGSPRWSATSGAALAVAVLSHPASLPACAVMALTLLVLARRRPVRLGVLAGGGAVSLLIVLLLVVGPGLTALSDTLAYTAEYQAGRRPPLERLREATLRYLDGVRSWRFTPAAALAALAVLPRLPDGWRAAAAAGVPVAAAAAAWAVVPSTIVPGEPLGLHSGAFVLVVTPLLWLPVAVWAHRRRVREVRTLLALTTPLAVVGVVSFSMLSSAHVQWGVAAPPVQPLFGALGAAVVLGAARHGRPWAAGLAVVALVGSLVAVHPLRTFHNADPRQLVGRVAAGPLAGLLTDADLLEADCRLRALVPAWVGAGESVFFYARPGGYAYSTARMDTNIVWLSDFGEANAWTVDWWERTGRWPDVAVVHPGAVQRAGGWEALASQDPVVAALDEGYGPPREREGYLVLRRDGSDRQAPAVPPEGCPPGP</sequence>
<feature type="transmembrane region" description="Helical" evidence="1">
    <location>
        <begin position="146"/>
        <end position="163"/>
    </location>
</feature>
<organism evidence="2 3">
    <name type="scientific">Ornithinimicrobium pekingense</name>
    <dbReference type="NCBI Taxonomy" id="384677"/>
    <lineage>
        <taxon>Bacteria</taxon>
        <taxon>Bacillati</taxon>
        <taxon>Actinomycetota</taxon>
        <taxon>Actinomycetes</taxon>
        <taxon>Micrococcales</taxon>
        <taxon>Ornithinimicrobiaceae</taxon>
        <taxon>Ornithinimicrobium</taxon>
    </lineage>
</organism>
<comment type="caution">
    <text evidence="2">The sequence shown here is derived from an EMBL/GenBank/DDBJ whole genome shotgun (WGS) entry which is preliminary data.</text>
</comment>
<proteinExistence type="predicted"/>
<dbReference type="RefSeq" id="WP_156875644.1">
    <property type="nucleotide sequence ID" value="NZ_BMLB01000004.1"/>
</dbReference>
<feature type="transmembrane region" description="Helical" evidence="1">
    <location>
        <begin position="175"/>
        <end position="202"/>
    </location>
</feature>
<evidence type="ECO:0000313" key="3">
    <source>
        <dbReference type="Proteomes" id="UP000662111"/>
    </source>
</evidence>
<feature type="transmembrane region" description="Helical" evidence="1">
    <location>
        <begin position="380"/>
        <end position="402"/>
    </location>
</feature>
<feature type="transmembrane region" description="Helical" evidence="1">
    <location>
        <begin position="209"/>
        <end position="229"/>
    </location>
</feature>
<feature type="transmembrane region" description="Helical" evidence="1">
    <location>
        <begin position="321"/>
        <end position="343"/>
    </location>
</feature>
<keyword evidence="1" id="KW-0472">Membrane</keyword>
<feature type="transmembrane region" description="Helical" evidence="1">
    <location>
        <begin position="67"/>
        <end position="85"/>
    </location>
</feature>
<feature type="transmembrane region" description="Helical" evidence="1">
    <location>
        <begin position="294"/>
        <end position="315"/>
    </location>
</feature>